<dbReference type="GO" id="GO:0005741">
    <property type="term" value="C:mitochondrial outer membrane"/>
    <property type="evidence" value="ECO:0007669"/>
    <property type="project" value="UniProtKB-SubCell"/>
</dbReference>
<dbReference type="InterPro" id="IPR000184">
    <property type="entry name" value="Bac_surfAg_D15"/>
</dbReference>
<keyword evidence="4" id="KW-0812">Transmembrane</keyword>
<evidence type="ECO:0000256" key="4">
    <source>
        <dbReference type="ARBA" id="ARBA00022692"/>
    </source>
</evidence>
<feature type="domain" description="Bacterial surface antigen (D15)" evidence="7">
    <location>
        <begin position="176"/>
        <end position="490"/>
    </location>
</feature>
<keyword evidence="3" id="KW-1134">Transmembrane beta strand</keyword>
<evidence type="ECO:0000313" key="8">
    <source>
        <dbReference type="EMBL" id="RCK64554.1"/>
    </source>
</evidence>
<evidence type="ECO:0000256" key="1">
    <source>
        <dbReference type="ARBA" id="ARBA00004374"/>
    </source>
</evidence>
<feature type="compositionally biased region" description="Acidic residues" evidence="6">
    <location>
        <begin position="1"/>
        <end position="10"/>
    </location>
</feature>
<dbReference type="Gene3D" id="2.40.160.50">
    <property type="entry name" value="membrane protein fhac: a member of the omp85/tpsb transporter family"/>
    <property type="match status" value="1"/>
</dbReference>
<feature type="region of interest" description="Disordered" evidence="6">
    <location>
        <begin position="1"/>
        <end position="24"/>
    </location>
</feature>
<accession>A0A367YFB6</accession>
<dbReference type="OrthoDB" id="1724197at2759"/>
<evidence type="ECO:0000259" key="7">
    <source>
        <dbReference type="Pfam" id="PF01103"/>
    </source>
</evidence>
<keyword evidence="9" id="KW-1185">Reference proteome</keyword>
<comment type="subcellular location">
    <subcellularLocation>
        <location evidence="1">Mitochondrion outer membrane</location>
        <topology evidence="1">Multi-pass membrane protein</topology>
    </subcellularLocation>
</comment>
<dbReference type="Pfam" id="PF01103">
    <property type="entry name" value="Omp85"/>
    <property type="match status" value="1"/>
</dbReference>
<dbReference type="PANTHER" id="PTHR12815">
    <property type="entry name" value="SORTING AND ASSEMBLY MACHINERY SAMM50 PROTEIN FAMILY MEMBER"/>
    <property type="match status" value="1"/>
</dbReference>
<name>A0A367YFB6_9ASCO</name>
<comment type="caution">
    <text evidence="8">The sequence shown here is derived from an EMBL/GenBank/DDBJ whole genome shotgun (WGS) entry which is preliminary data.</text>
</comment>
<dbReference type="GO" id="GO:0045040">
    <property type="term" value="P:protein insertion into mitochondrial outer membrane"/>
    <property type="evidence" value="ECO:0007669"/>
    <property type="project" value="TreeGrafter"/>
</dbReference>
<sequence length="491" mass="55363">MSLDNEDDQFMESMRPASTSTTQTLTAAEKELQRLQQSKQEQLLQQNKRYLEDLFHENRNQPIRVKNVQITNSQSYRDTFLHAQFAPLLNTPVVSLQTYLACIGDISKNLIKSGVVENLLVSTNLVNPSMFSRNLGASLHVVPVFNVIPVKRFFAKTGTNIGNGEGDGYIQFQLRNLFGGGENLIFDAITGTKTLSSYLVNYNQPVFNNLNYISENIVSLNTRKLDWIQSDVTSRGMVNKVYTQFNNSKLNHEVVLENTWKVLSNKASKSMEVIQQSGSQYKSSVGYNMIYDTRDNKHLPSVGKLLQLGIEYNGLFKFNKYPYFKTAAQTQFVQQLPWINSRVILTNKMGVLFPLGDKSSLLDRFYIGGPNDVRSFVLNGLGPKDYNSCIGGDLFLNGGVSLVSDIPKYKESNFKIHNFLNFGKLIPMDKSIGLAGNIMNLTNEFSVSYGIGILFNHPMARFELNFVLPLVTHERDILRKGIQYGIGVSFL</sequence>
<dbReference type="PANTHER" id="PTHR12815:SF18">
    <property type="entry name" value="SORTING AND ASSEMBLY MACHINERY COMPONENT 50 HOMOLOG"/>
    <property type="match status" value="1"/>
</dbReference>
<protein>
    <submittedName>
        <fullName evidence="8">Sorting assembly machinery subunit</fullName>
    </submittedName>
</protein>
<proteinExistence type="inferred from homology"/>
<evidence type="ECO:0000313" key="9">
    <source>
        <dbReference type="Proteomes" id="UP000253472"/>
    </source>
</evidence>
<dbReference type="InterPro" id="IPR039910">
    <property type="entry name" value="D15-like"/>
</dbReference>
<dbReference type="EMBL" id="QLNQ01000022">
    <property type="protein sequence ID" value="RCK64554.1"/>
    <property type="molecule type" value="Genomic_DNA"/>
</dbReference>
<keyword evidence="5" id="KW-0472">Membrane</keyword>
<evidence type="ECO:0000256" key="2">
    <source>
        <dbReference type="ARBA" id="ARBA00010913"/>
    </source>
</evidence>
<dbReference type="AlphaFoldDB" id="A0A367YFB6"/>
<dbReference type="Proteomes" id="UP000253472">
    <property type="component" value="Unassembled WGS sequence"/>
</dbReference>
<evidence type="ECO:0000256" key="3">
    <source>
        <dbReference type="ARBA" id="ARBA00022452"/>
    </source>
</evidence>
<evidence type="ECO:0000256" key="5">
    <source>
        <dbReference type="ARBA" id="ARBA00023136"/>
    </source>
</evidence>
<comment type="similarity">
    <text evidence="2">Belongs to the SAM50/omp85 family.</text>
</comment>
<gene>
    <name evidence="8" type="primary">SAM50_0</name>
    <name evidence="8" type="ORF">Cantr_00082</name>
</gene>
<dbReference type="STRING" id="5486.A0A367YFB6"/>
<reference evidence="8 9" key="1">
    <citation type="submission" date="2018-06" db="EMBL/GenBank/DDBJ databases">
        <title>Whole genome sequencing of Candida tropicalis (genome annotated by CSBL at Korea University).</title>
        <authorList>
            <person name="Ahn J."/>
        </authorList>
    </citation>
    <scope>NUCLEOTIDE SEQUENCE [LARGE SCALE GENOMIC DNA]</scope>
    <source>
        <strain evidence="8 9">ATCC 20962</strain>
    </source>
</reference>
<evidence type="ECO:0000256" key="6">
    <source>
        <dbReference type="SAM" id="MobiDB-lite"/>
    </source>
</evidence>
<organism evidence="8 9">
    <name type="scientific">Candida viswanathii</name>
    <dbReference type="NCBI Taxonomy" id="5486"/>
    <lineage>
        <taxon>Eukaryota</taxon>
        <taxon>Fungi</taxon>
        <taxon>Dikarya</taxon>
        <taxon>Ascomycota</taxon>
        <taxon>Saccharomycotina</taxon>
        <taxon>Pichiomycetes</taxon>
        <taxon>Debaryomycetaceae</taxon>
        <taxon>Candida/Lodderomyces clade</taxon>
        <taxon>Candida</taxon>
    </lineage>
</organism>